<evidence type="ECO:0000313" key="5">
    <source>
        <dbReference type="EMBL" id="GKX31766.1"/>
    </source>
</evidence>
<accession>A0A9W5YFF3</accession>
<feature type="domain" description="4Fe-4S ferredoxin-type" evidence="4">
    <location>
        <begin position="1"/>
        <end position="30"/>
    </location>
</feature>
<dbReference type="PANTHER" id="PTHR43193">
    <property type="match status" value="1"/>
</dbReference>
<evidence type="ECO:0000256" key="2">
    <source>
        <dbReference type="ARBA" id="ARBA00023004"/>
    </source>
</evidence>
<keyword evidence="3" id="KW-0411">Iron-sulfur</keyword>
<keyword evidence="1" id="KW-0479">Metal-binding</keyword>
<dbReference type="InterPro" id="IPR017900">
    <property type="entry name" value="4Fe4S_Fe_S_CS"/>
</dbReference>
<dbReference type="GO" id="GO:0046872">
    <property type="term" value="F:metal ion binding"/>
    <property type="evidence" value="ECO:0007669"/>
    <property type="project" value="UniProtKB-KW"/>
</dbReference>
<feature type="domain" description="4Fe-4S ferredoxin-type" evidence="4">
    <location>
        <begin position="35"/>
        <end position="65"/>
    </location>
</feature>
<dbReference type="PANTHER" id="PTHR43193:SF2">
    <property type="entry name" value="POLYFERREDOXIN PROTEIN FWDF"/>
    <property type="match status" value="1"/>
</dbReference>
<dbReference type="InterPro" id="IPR007516">
    <property type="entry name" value="Co_F420_Hydgase/DH_bsu_N"/>
</dbReference>
<dbReference type="SUPFAM" id="SSF54862">
    <property type="entry name" value="4Fe-4S ferredoxins"/>
    <property type="match status" value="1"/>
</dbReference>
<sequence length="396" mass="45755">MVKMINKKDCTGCHACYNICPQNCISMQSDNEGFRYPIIDMDKCIDCGLCDRVCPVLNLEKIQNKPHAYACINKDETIRIKSSSGGIFTLVAEIVIDNGGVVFGVGFNENFEVEHRYIETKEELEKLRGSKYVQSRIGDTFKQAKTFLRQGRKVLFTGTPCQIGGLKSYLGQIYDNLICIDIVCHGVPSPDVWHKYIEYREEKVGLPTQRIAFRSKNEGWKRFSVSFLFKNNIEYQKTLDKDYFMKAFLKNICLRPSCYECNFKSLNRQSDITLADFWGIWNVLPEMDDDKGTSLIFVNSDIGKSMIKQIRHKIIYKEVNIEEAVKYNSAAIKSVAYNTKRVDFFNHLNDYSFDRLVMKYCSDKLLIRLKRKVKFIVRVILIKTGLLRIAKVILGK</sequence>
<evidence type="ECO:0000256" key="3">
    <source>
        <dbReference type="ARBA" id="ARBA00023014"/>
    </source>
</evidence>
<evidence type="ECO:0000313" key="6">
    <source>
        <dbReference type="Proteomes" id="UP001144256"/>
    </source>
</evidence>
<evidence type="ECO:0000256" key="1">
    <source>
        <dbReference type="ARBA" id="ARBA00022723"/>
    </source>
</evidence>
<dbReference type="RefSeq" id="WP_281819057.1">
    <property type="nucleotide sequence ID" value="NZ_BRLB01000021.1"/>
</dbReference>
<dbReference type="PROSITE" id="PS00198">
    <property type="entry name" value="4FE4S_FER_1"/>
    <property type="match status" value="2"/>
</dbReference>
<dbReference type="PROSITE" id="PS51379">
    <property type="entry name" value="4FE4S_FER_2"/>
    <property type="match status" value="2"/>
</dbReference>
<proteinExistence type="predicted"/>
<dbReference type="InterPro" id="IPR007525">
    <property type="entry name" value="FrhB_FdhB_C"/>
</dbReference>
<organism evidence="5 6">
    <name type="scientific">Vallitalea longa</name>
    <dbReference type="NCBI Taxonomy" id="2936439"/>
    <lineage>
        <taxon>Bacteria</taxon>
        <taxon>Bacillati</taxon>
        <taxon>Bacillota</taxon>
        <taxon>Clostridia</taxon>
        <taxon>Lachnospirales</taxon>
        <taxon>Vallitaleaceae</taxon>
        <taxon>Vallitalea</taxon>
    </lineage>
</organism>
<dbReference type="AlphaFoldDB" id="A0A9W5YFF3"/>
<name>A0A9W5YFF3_9FIRM</name>
<reference evidence="5" key="1">
    <citation type="submission" date="2022-06" db="EMBL/GenBank/DDBJ databases">
        <title>Vallitalea longa sp. nov., an anaerobic bacterium isolated from marine sediment.</title>
        <authorList>
            <person name="Hirano S."/>
            <person name="Terahara T."/>
            <person name="Mori K."/>
            <person name="Hamada M."/>
            <person name="Matsumoto R."/>
            <person name="Kobayashi T."/>
        </authorList>
    </citation>
    <scope>NUCLEOTIDE SEQUENCE</scope>
    <source>
        <strain evidence="5">SH18-1</strain>
    </source>
</reference>
<dbReference type="InterPro" id="IPR052977">
    <property type="entry name" value="Polyferredoxin-like_ET"/>
</dbReference>
<dbReference type="InterPro" id="IPR017896">
    <property type="entry name" value="4Fe4S_Fe-S-bd"/>
</dbReference>
<dbReference type="Pfam" id="PF12838">
    <property type="entry name" value="Fer4_7"/>
    <property type="match status" value="1"/>
</dbReference>
<dbReference type="GO" id="GO:0051536">
    <property type="term" value="F:iron-sulfur cluster binding"/>
    <property type="evidence" value="ECO:0007669"/>
    <property type="project" value="UniProtKB-KW"/>
</dbReference>
<comment type="caution">
    <text evidence="5">The sequence shown here is derived from an EMBL/GenBank/DDBJ whole genome shotgun (WGS) entry which is preliminary data.</text>
</comment>
<dbReference type="Pfam" id="PF04432">
    <property type="entry name" value="FrhB_FdhB_C"/>
    <property type="match status" value="1"/>
</dbReference>
<keyword evidence="2" id="KW-0408">Iron</keyword>
<evidence type="ECO:0000259" key="4">
    <source>
        <dbReference type="PROSITE" id="PS51379"/>
    </source>
</evidence>
<dbReference type="Pfam" id="PF04422">
    <property type="entry name" value="FrhB_FdhB_N"/>
    <property type="match status" value="1"/>
</dbReference>
<dbReference type="Gene3D" id="3.30.70.20">
    <property type="match status" value="1"/>
</dbReference>
<dbReference type="Proteomes" id="UP001144256">
    <property type="component" value="Unassembled WGS sequence"/>
</dbReference>
<dbReference type="EMBL" id="BRLB01000021">
    <property type="protein sequence ID" value="GKX31766.1"/>
    <property type="molecule type" value="Genomic_DNA"/>
</dbReference>
<gene>
    <name evidence="5" type="ORF">SH1V18_42460</name>
</gene>
<protein>
    <submittedName>
        <fullName evidence="5">F420H(2):quinone oxidoreductase</fullName>
    </submittedName>
</protein>
<keyword evidence="6" id="KW-1185">Reference proteome</keyword>